<dbReference type="Pfam" id="PF12836">
    <property type="entry name" value="HHH_3"/>
    <property type="match status" value="1"/>
</dbReference>
<evidence type="ECO:0000256" key="2">
    <source>
        <dbReference type="SAM" id="Phobius"/>
    </source>
</evidence>
<keyword evidence="2" id="KW-1133">Transmembrane helix</keyword>
<comment type="caution">
    <text evidence="4">The sequence shown here is derived from an EMBL/GenBank/DDBJ whole genome shotgun (WGS) entry which is preliminary data.</text>
</comment>
<feature type="compositionally biased region" description="Low complexity" evidence="1">
    <location>
        <begin position="172"/>
        <end position="185"/>
    </location>
</feature>
<evidence type="ECO:0000313" key="5">
    <source>
        <dbReference type="Proteomes" id="UP000239895"/>
    </source>
</evidence>
<dbReference type="SMART" id="SM00278">
    <property type="entry name" value="HhH1"/>
    <property type="match status" value="2"/>
</dbReference>
<dbReference type="InterPro" id="IPR051675">
    <property type="entry name" value="Endo/Exo/Phosphatase_dom_1"/>
</dbReference>
<dbReference type="Gene3D" id="3.10.560.10">
    <property type="entry name" value="Outer membrane lipoprotein wza domain like"/>
    <property type="match status" value="1"/>
</dbReference>
<dbReference type="PANTHER" id="PTHR21180">
    <property type="entry name" value="ENDONUCLEASE/EXONUCLEASE/PHOSPHATASE FAMILY DOMAIN-CONTAINING PROTEIN 1"/>
    <property type="match status" value="1"/>
</dbReference>
<feature type="region of interest" description="Disordered" evidence="1">
    <location>
        <begin position="237"/>
        <end position="263"/>
    </location>
</feature>
<dbReference type="SUPFAM" id="SSF47781">
    <property type="entry name" value="RuvA domain 2-like"/>
    <property type="match status" value="1"/>
</dbReference>
<dbReference type="Gene3D" id="1.10.150.320">
    <property type="entry name" value="Photosystem II 12 kDa extrinsic protein"/>
    <property type="match status" value="1"/>
</dbReference>
<evidence type="ECO:0000259" key="3">
    <source>
        <dbReference type="SMART" id="SM00278"/>
    </source>
</evidence>
<feature type="domain" description="Helix-hairpin-helix DNA-binding motif class 1" evidence="3">
    <location>
        <begin position="306"/>
        <end position="325"/>
    </location>
</feature>
<proteinExistence type="predicted"/>
<feature type="compositionally biased region" description="Low complexity" evidence="1">
    <location>
        <begin position="250"/>
        <end position="261"/>
    </location>
</feature>
<feature type="region of interest" description="Disordered" evidence="1">
    <location>
        <begin position="129"/>
        <end position="185"/>
    </location>
</feature>
<feature type="domain" description="Helix-hairpin-helix DNA-binding motif class 1" evidence="3">
    <location>
        <begin position="276"/>
        <end position="295"/>
    </location>
</feature>
<dbReference type="InterPro" id="IPR003583">
    <property type="entry name" value="Hlx-hairpin-Hlx_DNA-bd_motif"/>
</dbReference>
<keyword evidence="2" id="KW-0472">Membrane</keyword>
<dbReference type="Pfam" id="PF10531">
    <property type="entry name" value="SLBB"/>
    <property type="match status" value="1"/>
</dbReference>
<accession>A0ABX5EEP2</accession>
<evidence type="ECO:0000313" key="4">
    <source>
        <dbReference type="EMBL" id="PRZ05087.1"/>
    </source>
</evidence>
<organism evidence="4 5">
    <name type="scientific">Isoptericola halotolerans</name>
    <dbReference type="NCBI Taxonomy" id="300560"/>
    <lineage>
        <taxon>Bacteria</taxon>
        <taxon>Bacillati</taxon>
        <taxon>Actinomycetota</taxon>
        <taxon>Actinomycetes</taxon>
        <taxon>Micrococcales</taxon>
        <taxon>Promicromonosporaceae</taxon>
        <taxon>Isoptericola</taxon>
    </lineage>
</organism>
<protein>
    <submittedName>
        <fullName evidence="4">Competence protein ComEA</fullName>
    </submittedName>
</protein>
<keyword evidence="5" id="KW-1185">Reference proteome</keyword>
<reference evidence="4 5" key="1">
    <citation type="submission" date="2018-03" db="EMBL/GenBank/DDBJ databases">
        <title>Comparative analysis of microorganisms from saline springs in Andes Mountain Range, Colombia.</title>
        <authorList>
            <person name="Rubin E."/>
        </authorList>
    </citation>
    <scope>NUCLEOTIDE SEQUENCE [LARGE SCALE GENOMIC DNA]</scope>
    <source>
        <strain evidence="4 5">CG 23</strain>
    </source>
</reference>
<dbReference type="InterPro" id="IPR019554">
    <property type="entry name" value="Soluble_ligand-bd"/>
</dbReference>
<feature type="transmembrane region" description="Helical" evidence="2">
    <location>
        <begin position="96"/>
        <end position="117"/>
    </location>
</feature>
<dbReference type="EMBL" id="PVTX01000008">
    <property type="protein sequence ID" value="PRZ05087.1"/>
    <property type="molecule type" value="Genomic_DNA"/>
</dbReference>
<dbReference type="RefSeq" id="WP_106268435.1">
    <property type="nucleotide sequence ID" value="NZ_PVTX01000008.1"/>
</dbReference>
<name>A0ABX5EEP2_9MICO</name>
<evidence type="ECO:0000256" key="1">
    <source>
        <dbReference type="SAM" id="MobiDB-lite"/>
    </source>
</evidence>
<dbReference type="PANTHER" id="PTHR21180:SF32">
    <property type="entry name" value="ENDONUCLEASE_EXONUCLEASE_PHOSPHATASE FAMILY DOMAIN-CONTAINING PROTEIN 1"/>
    <property type="match status" value="1"/>
</dbReference>
<sequence length="328" mass="32057">MTTSATPRTTDAAARLDALRAALDESVPGPPAPDRASVPGAGGGGPGVGPDPELVERLRARRSAGHVAAAYGAAHGHPVAPDDGATRRRWALSGPAAVAACAVVLVLGLTVAAVAHFSGGSTEDLGVAVEESSQGVPLRAEAPGDAATDPLAPAGPEEATDPVADPATDPATEVGTTTSPPGVVVHVTGQVADPGLVHLPAGSRVADAVEAAGGATDEADLAALNLARAVVDGEQVRVPAPGEDPPVALPGGTPDGTPGEPAADAAPVALNTAGADALTALPGVGPVIAERIVAWREENGPFTRVDELAEVSGIGPALLADVRDLVVL</sequence>
<keyword evidence="2" id="KW-0812">Transmembrane</keyword>
<dbReference type="Proteomes" id="UP000239895">
    <property type="component" value="Unassembled WGS sequence"/>
</dbReference>
<gene>
    <name evidence="4" type="ORF">BCL65_10866</name>
</gene>
<dbReference type="InterPro" id="IPR010994">
    <property type="entry name" value="RuvA_2-like"/>
</dbReference>
<feature type="region of interest" description="Disordered" evidence="1">
    <location>
        <begin position="22"/>
        <end position="52"/>
    </location>
</feature>